<dbReference type="InterPro" id="IPR009449">
    <property type="entry name" value="Sec2_N"/>
</dbReference>
<gene>
    <name evidence="4" type="ORF">AAF712_002849</name>
</gene>
<feature type="region of interest" description="Disordered" evidence="2">
    <location>
        <begin position="347"/>
        <end position="538"/>
    </location>
</feature>
<feature type="compositionally biased region" description="Acidic residues" evidence="2">
    <location>
        <begin position="413"/>
        <end position="423"/>
    </location>
</feature>
<feature type="region of interest" description="Disordered" evidence="2">
    <location>
        <begin position="1"/>
        <end position="34"/>
    </location>
</feature>
<feature type="compositionally biased region" description="Low complexity" evidence="2">
    <location>
        <begin position="452"/>
        <end position="502"/>
    </location>
</feature>
<feature type="region of interest" description="Disordered" evidence="2">
    <location>
        <begin position="119"/>
        <end position="266"/>
    </location>
</feature>
<evidence type="ECO:0000259" key="3">
    <source>
        <dbReference type="Pfam" id="PF06428"/>
    </source>
</evidence>
<dbReference type="PANTHER" id="PTHR14430:SF0">
    <property type="entry name" value="SEC2P DOMAIN-CONTAINING PROTEIN"/>
    <property type="match status" value="1"/>
</dbReference>
<evidence type="ECO:0000256" key="2">
    <source>
        <dbReference type="SAM" id="MobiDB-lite"/>
    </source>
</evidence>
<feature type="compositionally biased region" description="Basic and acidic residues" evidence="2">
    <location>
        <begin position="244"/>
        <end position="266"/>
    </location>
</feature>
<evidence type="ECO:0000313" key="5">
    <source>
        <dbReference type="Proteomes" id="UP001437256"/>
    </source>
</evidence>
<dbReference type="Proteomes" id="UP001437256">
    <property type="component" value="Unassembled WGS sequence"/>
</dbReference>
<reference evidence="4 5" key="1">
    <citation type="submission" date="2024-05" db="EMBL/GenBank/DDBJ databases">
        <title>A draft genome resource for the thread blight pathogen Marasmius tenuissimus strain MS-2.</title>
        <authorList>
            <person name="Yulfo-Soto G.E."/>
            <person name="Baruah I.K."/>
            <person name="Amoako-Attah I."/>
            <person name="Bukari Y."/>
            <person name="Meinhardt L.W."/>
            <person name="Bailey B.A."/>
            <person name="Cohen S.P."/>
        </authorList>
    </citation>
    <scope>NUCLEOTIDE SEQUENCE [LARGE SCALE GENOMIC DNA]</scope>
    <source>
        <strain evidence="4 5">MS-2</strain>
    </source>
</reference>
<feature type="compositionally biased region" description="Acidic residues" evidence="2">
    <location>
        <begin position="370"/>
        <end position="379"/>
    </location>
</feature>
<feature type="compositionally biased region" description="Low complexity" evidence="2">
    <location>
        <begin position="1"/>
        <end position="12"/>
    </location>
</feature>
<dbReference type="Gene3D" id="6.10.140.910">
    <property type="match status" value="1"/>
</dbReference>
<feature type="compositionally biased region" description="Low complexity" evidence="2">
    <location>
        <begin position="230"/>
        <end position="243"/>
    </location>
</feature>
<keyword evidence="5" id="KW-1185">Reference proteome</keyword>
<accession>A0ABR3AAE0</accession>
<evidence type="ECO:0000256" key="1">
    <source>
        <dbReference type="ARBA" id="ARBA00023054"/>
    </source>
</evidence>
<feature type="compositionally biased region" description="Low complexity" evidence="2">
    <location>
        <begin position="509"/>
        <end position="530"/>
    </location>
</feature>
<proteinExistence type="predicted"/>
<dbReference type="EMBL" id="JBBXMP010000009">
    <property type="protein sequence ID" value="KAL0069954.1"/>
    <property type="molecule type" value="Genomic_DNA"/>
</dbReference>
<dbReference type="Pfam" id="PF06428">
    <property type="entry name" value="Sec2p"/>
    <property type="match status" value="1"/>
</dbReference>
<dbReference type="SUPFAM" id="SSF144284">
    <property type="entry name" value="Sec2 N-terminal region"/>
    <property type="match status" value="1"/>
</dbReference>
<dbReference type="PANTHER" id="PTHR14430">
    <property type="entry name" value="RABIN3-RELATED"/>
    <property type="match status" value="1"/>
</dbReference>
<name>A0ABR3AAE0_9AGAR</name>
<feature type="compositionally biased region" description="Low complexity" evidence="2">
    <location>
        <begin position="126"/>
        <end position="158"/>
    </location>
</feature>
<dbReference type="InterPro" id="IPR040351">
    <property type="entry name" value="RAB3IL/RAB3IP/Sec2"/>
</dbReference>
<keyword evidence="1" id="KW-0175">Coiled coil</keyword>
<feature type="compositionally biased region" description="Low complexity" evidence="2">
    <location>
        <begin position="189"/>
        <end position="218"/>
    </location>
</feature>
<sequence length="548" mass="59185">MLHFPSSSTSLPRRSDSLNATQTRSSSGSTSKNDALLLKVHEELHDIRRVESHGQEDDLRMALGVVIKRVEDLATLLKETFKAQAEMEVQLNVARSNLKLVISNNEMLEEALKMQQGAGAKDVGWRRSQQQSLGQQGRSSMSSDHSPTSPSGSVPGSPLQQHPMVNMAAGNTHPYFTSTAPSPSPVTAPPTESRFFKFRFSSGSSSNGVSSPGPGSRPETPVSATPKHMASTSTSSLHSTSSAADERLEKEKLETEKERQEKEQLRKELVKEREARLKVVEDKKALEEELESLSQALFEEANKMVATERIKRAETEEELKEAMKQKDALKSALRVVEGEIEAMRSLNGSVVGTPSGGGVMSPGSSSSADEVQEVEDILQTEEQVSLHQHRPYHLRSVSEVGIRGLSPERERDDPDLETVEEEADRTVVLEPEVESWTAKSRKTDEEVNQPPALAGSDSGATASSSHPGSAPSTASSDASTFTITPQSLTSTSTAPASSHSTPGLGFDEPSPWADAPSSASLPSSPRPVSAPKREDSNSFYAAAYLRMS</sequence>
<feature type="domain" description="GDP/GTP exchange factor Sec2 N-terminal" evidence="3">
    <location>
        <begin position="232"/>
        <end position="334"/>
    </location>
</feature>
<evidence type="ECO:0000313" key="4">
    <source>
        <dbReference type="EMBL" id="KAL0069954.1"/>
    </source>
</evidence>
<protein>
    <recommendedName>
        <fullName evidence="3">GDP/GTP exchange factor Sec2 N-terminal domain-containing protein</fullName>
    </recommendedName>
</protein>
<feature type="compositionally biased region" description="Polar residues" evidence="2">
    <location>
        <begin position="19"/>
        <end position="33"/>
    </location>
</feature>
<organism evidence="4 5">
    <name type="scientific">Marasmius tenuissimus</name>
    <dbReference type="NCBI Taxonomy" id="585030"/>
    <lineage>
        <taxon>Eukaryota</taxon>
        <taxon>Fungi</taxon>
        <taxon>Dikarya</taxon>
        <taxon>Basidiomycota</taxon>
        <taxon>Agaricomycotina</taxon>
        <taxon>Agaricomycetes</taxon>
        <taxon>Agaricomycetidae</taxon>
        <taxon>Agaricales</taxon>
        <taxon>Marasmiineae</taxon>
        <taxon>Marasmiaceae</taxon>
        <taxon>Marasmius</taxon>
    </lineage>
</organism>
<comment type="caution">
    <text evidence="4">The sequence shown here is derived from an EMBL/GenBank/DDBJ whole genome shotgun (WGS) entry which is preliminary data.</text>
</comment>